<dbReference type="InterPro" id="IPR007361">
    <property type="entry name" value="DUF427"/>
</dbReference>
<accession>A0A8H5FMY2</accession>
<sequence>MVKVTLGSQTLAESGATIVVEGNHYFPPSSINKDLFTDSATHTTCGWKGEASYYNVKAEDGGTVTDAAWYYPKTITDRAKPVEGYIAFYKNKVQITE</sequence>
<dbReference type="Gene3D" id="2.170.150.40">
    <property type="entry name" value="Domain of unknown function (DUF427)"/>
    <property type="match status" value="1"/>
</dbReference>
<evidence type="ECO:0000313" key="2">
    <source>
        <dbReference type="EMBL" id="KAF5342641.1"/>
    </source>
</evidence>
<proteinExistence type="predicted"/>
<name>A0A8H5FMY2_9AGAR</name>
<dbReference type="Pfam" id="PF04248">
    <property type="entry name" value="NTP_transf_9"/>
    <property type="match status" value="1"/>
</dbReference>
<dbReference type="EMBL" id="JAACJK010000001">
    <property type="protein sequence ID" value="KAF5342641.1"/>
    <property type="molecule type" value="Genomic_DNA"/>
</dbReference>
<dbReference type="Proteomes" id="UP000541558">
    <property type="component" value="Unassembled WGS sequence"/>
</dbReference>
<gene>
    <name evidence="2" type="ORF">D9611_001940</name>
</gene>
<dbReference type="PANTHER" id="PTHR34310">
    <property type="entry name" value="DUF427 DOMAIN PROTEIN (AFU_ORTHOLOGUE AFUA_3G02220)"/>
    <property type="match status" value="1"/>
</dbReference>
<dbReference type="OrthoDB" id="18996at2759"/>
<comment type="caution">
    <text evidence="2">The sequence shown here is derived from an EMBL/GenBank/DDBJ whole genome shotgun (WGS) entry which is preliminary data.</text>
</comment>
<keyword evidence="3" id="KW-1185">Reference proteome</keyword>
<dbReference type="AlphaFoldDB" id="A0A8H5FMY2"/>
<dbReference type="PANTHER" id="PTHR34310:SF5">
    <property type="entry name" value="DUF427 DOMAIN PROTEIN (AFU_ORTHOLOGUE AFUA_3G02220)"/>
    <property type="match status" value="1"/>
</dbReference>
<evidence type="ECO:0000313" key="3">
    <source>
        <dbReference type="Proteomes" id="UP000541558"/>
    </source>
</evidence>
<feature type="domain" description="DUF427" evidence="1">
    <location>
        <begin position="2"/>
        <end position="90"/>
    </location>
</feature>
<evidence type="ECO:0000259" key="1">
    <source>
        <dbReference type="Pfam" id="PF04248"/>
    </source>
</evidence>
<organism evidence="2 3">
    <name type="scientific">Ephemerocybe angulata</name>
    <dbReference type="NCBI Taxonomy" id="980116"/>
    <lineage>
        <taxon>Eukaryota</taxon>
        <taxon>Fungi</taxon>
        <taxon>Dikarya</taxon>
        <taxon>Basidiomycota</taxon>
        <taxon>Agaricomycotina</taxon>
        <taxon>Agaricomycetes</taxon>
        <taxon>Agaricomycetidae</taxon>
        <taxon>Agaricales</taxon>
        <taxon>Agaricineae</taxon>
        <taxon>Psathyrellaceae</taxon>
        <taxon>Ephemerocybe</taxon>
    </lineage>
</organism>
<dbReference type="InterPro" id="IPR038694">
    <property type="entry name" value="DUF427_sf"/>
</dbReference>
<reference evidence="2 3" key="1">
    <citation type="journal article" date="2020" name="ISME J.">
        <title>Uncovering the hidden diversity of litter-decomposition mechanisms in mushroom-forming fungi.</title>
        <authorList>
            <person name="Floudas D."/>
            <person name="Bentzer J."/>
            <person name="Ahren D."/>
            <person name="Johansson T."/>
            <person name="Persson P."/>
            <person name="Tunlid A."/>
        </authorList>
    </citation>
    <scope>NUCLEOTIDE SEQUENCE [LARGE SCALE GENOMIC DNA]</scope>
    <source>
        <strain evidence="2 3">CBS 175.51</strain>
    </source>
</reference>
<protein>
    <recommendedName>
        <fullName evidence="1">DUF427 domain-containing protein</fullName>
    </recommendedName>
</protein>